<evidence type="ECO:0000256" key="1">
    <source>
        <dbReference type="ARBA" id="ARBA00044777"/>
    </source>
</evidence>
<comment type="caution">
    <text evidence="2">The sequence shown here is derived from an EMBL/GenBank/DDBJ whole genome shotgun (WGS) entry which is preliminary data.</text>
</comment>
<dbReference type="Pfam" id="PF02616">
    <property type="entry name" value="SMC_ScpA"/>
    <property type="match status" value="1"/>
</dbReference>
<protein>
    <recommendedName>
        <fullName evidence="1">Segregation and condensation protein A</fullName>
    </recommendedName>
</protein>
<evidence type="ECO:0000313" key="2">
    <source>
        <dbReference type="EMBL" id="OGG93313.1"/>
    </source>
</evidence>
<sequence length="267" mass="30654">MSPQGTALPVQLSFLELLKVRQAAFEGPLALLLDLIKKHKMEIHQICLAEICQPYLDYLGLMERFDLEVAVEFLDIASTLILIKSRSLIPRAEDPEETEGPDPETELKERLAAYQTYRHLAETLNRFELLGRDSFSRPYDLDEAEPGDEILEELTLFRLIDSYVQVLARSEFKKPHQVEAEELSLDQQIEQWVKLFTPGEHHRFWSLVGEEASRPKVVLSFMATLELSKNAGLKLTQAEQFGDLHLYVSDAFANFKAEYQVSRQKMA</sequence>
<dbReference type="Gene3D" id="6.10.250.2410">
    <property type="match status" value="1"/>
</dbReference>
<dbReference type="EMBL" id="MFNE01000052">
    <property type="protein sequence ID" value="OGG93313.1"/>
    <property type="molecule type" value="Genomic_DNA"/>
</dbReference>
<dbReference type="Proteomes" id="UP000178449">
    <property type="component" value="Unassembled WGS sequence"/>
</dbReference>
<accession>A0A1F6G5C8</accession>
<reference evidence="2 3" key="1">
    <citation type="journal article" date="2016" name="Nat. Commun.">
        <title>Thousands of microbial genomes shed light on interconnected biogeochemical processes in an aquifer system.</title>
        <authorList>
            <person name="Anantharaman K."/>
            <person name="Brown C.T."/>
            <person name="Hug L.A."/>
            <person name="Sharon I."/>
            <person name="Castelle C.J."/>
            <person name="Probst A.J."/>
            <person name="Thomas B.C."/>
            <person name="Singh A."/>
            <person name="Wilkins M.J."/>
            <person name="Karaoz U."/>
            <person name="Brodie E.L."/>
            <person name="Williams K.H."/>
            <person name="Hubbard S.S."/>
            <person name="Banfield J.F."/>
        </authorList>
    </citation>
    <scope>NUCLEOTIDE SEQUENCE [LARGE SCALE GENOMIC DNA]</scope>
</reference>
<dbReference type="STRING" id="1817772.A2527_13810"/>
<dbReference type="InterPro" id="IPR003768">
    <property type="entry name" value="ScpA"/>
</dbReference>
<evidence type="ECO:0000313" key="3">
    <source>
        <dbReference type="Proteomes" id="UP000178449"/>
    </source>
</evidence>
<gene>
    <name evidence="2" type="ORF">A2527_13810</name>
</gene>
<dbReference type="PANTHER" id="PTHR33969:SF2">
    <property type="entry name" value="SEGREGATION AND CONDENSATION PROTEIN A"/>
    <property type="match status" value="1"/>
</dbReference>
<proteinExistence type="predicted"/>
<name>A0A1F6G5C8_9PROT</name>
<dbReference type="PANTHER" id="PTHR33969">
    <property type="entry name" value="SEGREGATION AND CONDENSATION PROTEIN A"/>
    <property type="match status" value="1"/>
</dbReference>
<organism evidence="2 3">
    <name type="scientific">Candidatus Lambdaproteobacteria bacterium RIFOXYD2_FULL_50_16</name>
    <dbReference type="NCBI Taxonomy" id="1817772"/>
    <lineage>
        <taxon>Bacteria</taxon>
        <taxon>Pseudomonadati</taxon>
        <taxon>Pseudomonadota</taxon>
        <taxon>Candidatus Lambdaproteobacteria</taxon>
    </lineage>
</organism>
<dbReference type="AlphaFoldDB" id="A0A1F6G5C8"/>